<feature type="transmembrane region" description="Helical" evidence="1">
    <location>
        <begin position="253"/>
        <end position="271"/>
    </location>
</feature>
<dbReference type="Proteomes" id="UP000218784">
    <property type="component" value="Unassembled WGS sequence"/>
</dbReference>
<gene>
    <name evidence="3" type="ORF">COA17_09040</name>
</gene>
<feature type="transmembrane region" description="Helical" evidence="1">
    <location>
        <begin position="81"/>
        <end position="101"/>
    </location>
</feature>
<sequence length="318" mass="32950">MHARSSPRKAMPAPSGGHTAGFVAAVVANVALAFGPMFVRLTDTGPVAAAFWRMALALPLLCAAAWMARNRTVRVPLSWRSGLLLAGAGIAFAGDLGSWHIGILHTTLANATLFGNAATFIFPIWGFLVARAWPSRGQALALVLAAAGAGLLMGRSYQLDPRHLVGDLLSVAAGVLYAVYFIMMADVRRTMAPLPALALSSAAALLPLLGFALLLGERVVPTNWTPVIGLALVSQVLGQGCMIYALGTLSPLAIGLALLIQPVVAAAIGWIGFGEQLGAPDLVGVAMVAAALVLVRREPGPAMAEIDTPTNPVTEETR</sequence>
<reference evidence="3 4" key="1">
    <citation type="submission" date="2017-09" db="EMBL/GenBank/DDBJ databases">
        <title>Sphingomonas ginsenosidimutans KACC 14949, whole genome shotgun sequence.</title>
        <authorList>
            <person name="Feng G."/>
            <person name="Zhu H."/>
        </authorList>
    </citation>
    <scope>NUCLEOTIDE SEQUENCE [LARGE SCALE GENOMIC DNA]</scope>
    <source>
        <strain evidence="3 4">KACC 14949</strain>
    </source>
</reference>
<comment type="caution">
    <text evidence="3">The sequence shown here is derived from an EMBL/GenBank/DDBJ whole genome shotgun (WGS) entry which is preliminary data.</text>
</comment>
<proteinExistence type="predicted"/>
<keyword evidence="1" id="KW-0472">Membrane</keyword>
<protein>
    <submittedName>
        <fullName evidence="3">EamA family transporter</fullName>
    </submittedName>
</protein>
<accession>A0A2A4HZE4</accession>
<dbReference type="Pfam" id="PF00892">
    <property type="entry name" value="EamA"/>
    <property type="match status" value="2"/>
</dbReference>
<feature type="transmembrane region" description="Helical" evidence="1">
    <location>
        <begin position="227"/>
        <end position="246"/>
    </location>
</feature>
<evidence type="ECO:0000259" key="2">
    <source>
        <dbReference type="Pfam" id="PF00892"/>
    </source>
</evidence>
<feature type="transmembrane region" description="Helical" evidence="1">
    <location>
        <begin position="277"/>
        <end position="295"/>
    </location>
</feature>
<evidence type="ECO:0000313" key="4">
    <source>
        <dbReference type="Proteomes" id="UP000218784"/>
    </source>
</evidence>
<evidence type="ECO:0000313" key="3">
    <source>
        <dbReference type="EMBL" id="PCG09037.1"/>
    </source>
</evidence>
<feature type="transmembrane region" description="Helical" evidence="1">
    <location>
        <begin position="20"/>
        <end position="39"/>
    </location>
</feature>
<feature type="domain" description="EamA" evidence="2">
    <location>
        <begin position="165"/>
        <end position="295"/>
    </location>
</feature>
<feature type="transmembrane region" description="Helical" evidence="1">
    <location>
        <begin position="164"/>
        <end position="182"/>
    </location>
</feature>
<keyword evidence="4" id="KW-1185">Reference proteome</keyword>
<name>A0A2A4HZE4_9SPHN</name>
<feature type="transmembrane region" description="Helical" evidence="1">
    <location>
        <begin position="194"/>
        <end position="215"/>
    </location>
</feature>
<dbReference type="InterPro" id="IPR037185">
    <property type="entry name" value="EmrE-like"/>
</dbReference>
<dbReference type="AlphaFoldDB" id="A0A2A4HZE4"/>
<feature type="transmembrane region" description="Helical" evidence="1">
    <location>
        <begin position="51"/>
        <end position="69"/>
    </location>
</feature>
<keyword evidence="1" id="KW-0812">Transmembrane</keyword>
<dbReference type="PANTHER" id="PTHR22911">
    <property type="entry name" value="ACYL-MALONYL CONDENSING ENZYME-RELATED"/>
    <property type="match status" value="1"/>
</dbReference>
<feature type="transmembrane region" description="Helical" evidence="1">
    <location>
        <begin position="140"/>
        <end position="158"/>
    </location>
</feature>
<organism evidence="3 4">
    <name type="scientific">Sphingomonas ginsenosidimutans</name>
    <dbReference type="NCBI Taxonomy" id="862134"/>
    <lineage>
        <taxon>Bacteria</taxon>
        <taxon>Pseudomonadati</taxon>
        <taxon>Pseudomonadota</taxon>
        <taxon>Alphaproteobacteria</taxon>
        <taxon>Sphingomonadales</taxon>
        <taxon>Sphingomonadaceae</taxon>
        <taxon>Sphingomonas</taxon>
    </lineage>
</organism>
<feature type="transmembrane region" description="Helical" evidence="1">
    <location>
        <begin position="113"/>
        <end position="133"/>
    </location>
</feature>
<dbReference type="EMBL" id="NWVD01000003">
    <property type="protein sequence ID" value="PCG09037.1"/>
    <property type="molecule type" value="Genomic_DNA"/>
</dbReference>
<evidence type="ECO:0000256" key="1">
    <source>
        <dbReference type="SAM" id="Phobius"/>
    </source>
</evidence>
<dbReference type="SUPFAM" id="SSF103481">
    <property type="entry name" value="Multidrug resistance efflux transporter EmrE"/>
    <property type="match status" value="2"/>
</dbReference>
<feature type="domain" description="EamA" evidence="2">
    <location>
        <begin position="21"/>
        <end position="152"/>
    </location>
</feature>
<keyword evidence="1" id="KW-1133">Transmembrane helix</keyword>
<dbReference type="GO" id="GO:0016020">
    <property type="term" value="C:membrane"/>
    <property type="evidence" value="ECO:0007669"/>
    <property type="project" value="InterPro"/>
</dbReference>
<dbReference type="PANTHER" id="PTHR22911:SF76">
    <property type="entry name" value="EAMA DOMAIN-CONTAINING PROTEIN"/>
    <property type="match status" value="1"/>
</dbReference>
<dbReference type="InterPro" id="IPR000620">
    <property type="entry name" value="EamA_dom"/>
</dbReference>